<evidence type="ECO:0000256" key="1">
    <source>
        <dbReference type="ARBA" id="ARBA00012864"/>
    </source>
</evidence>
<evidence type="ECO:0000256" key="5">
    <source>
        <dbReference type="ARBA" id="ARBA00022833"/>
    </source>
</evidence>
<dbReference type="EC" id="3.5.2.7" evidence="1 7"/>
<dbReference type="GO" id="GO:0008270">
    <property type="term" value="F:zinc ion binding"/>
    <property type="evidence" value="ECO:0007669"/>
    <property type="project" value="UniProtKB-UniRule"/>
</dbReference>
<dbReference type="InterPro" id="IPR006680">
    <property type="entry name" value="Amidohydro-rel"/>
</dbReference>
<reference evidence="9 10" key="1">
    <citation type="submission" date="2019-06" db="EMBL/GenBank/DDBJ databases">
        <authorList>
            <person name="Yang Y."/>
        </authorList>
    </citation>
    <scope>NUCLEOTIDE SEQUENCE [LARGE SCALE GENOMIC DNA]</scope>
    <source>
        <strain evidence="9 10">BIT-26</strain>
    </source>
</reference>
<comment type="catalytic activity">
    <reaction evidence="7">
        <text>4-imidazolone-5-propanoate + H2O = N-formimidoyl-L-glutamate</text>
        <dbReference type="Rhea" id="RHEA:23660"/>
        <dbReference type="ChEBI" id="CHEBI:15377"/>
        <dbReference type="ChEBI" id="CHEBI:58928"/>
        <dbReference type="ChEBI" id="CHEBI:77893"/>
        <dbReference type="EC" id="3.5.2.7"/>
    </reaction>
</comment>
<feature type="binding site" evidence="7">
    <location>
        <position position="242"/>
    </location>
    <ligand>
        <name>Fe(3+)</name>
        <dbReference type="ChEBI" id="CHEBI:29034"/>
    </ligand>
</feature>
<dbReference type="PANTHER" id="PTHR42752:SF1">
    <property type="entry name" value="IMIDAZOLONEPROPIONASE-RELATED"/>
    <property type="match status" value="1"/>
</dbReference>
<feature type="binding site" evidence="7">
    <location>
        <position position="74"/>
    </location>
    <ligand>
        <name>Fe(3+)</name>
        <dbReference type="ChEBI" id="CHEBI:29034"/>
    </ligand>
</feature>
<dbReference type="OrthoDB" id="9776455at2"/>
<dbReference type="HAMAP" id="MF_00372">
    <property type="entry name" value="HutI"/>
    <property type="match status" value="1"/>
</dbReference>
<dbReference type="GO" id="GO:0019556">
    <property type="term" value="P:L-histidine catabolic process to glutamate and formamide"/>
    <property type="evidence" value="ECO:0007669"/>
    <property type="project" value="UniProtKB-UniRule"/>
</dbReference>
<evidence type="ECO:0000313" key="10">
    <source>
        <dbReference type="Proteomes" id="UP000319523"/>
    </source>
</evidence>
<feature type="binding site" evidence="7">
    <location>
        <position position="317"/>
    </location>
    <ligand>
        <name>Fe(3+)</name>
        <dbReference type="ChEBI" id="CHEBI:29034"/>
    </ligand>
</feature>
<feature type="binding site" evidence="7">
    <location>
        <position position="317"/>
    </location>
    <ligand>
        <name>Zn(2+)</name>
        <dbReference type="ChEBI" id="CHEBI:29105"/>
    </ligand>
</feature>
<feature type="binding site" evidence="7">
    <location>
        <position position="144"/>
    </location>
    <ligand>
        <name>N-formimidoyl-L-glutamate</name>
        <dbReference type="ChEBI" id="CHEBI:58928"/>
    </ligand>
</feature>
<feature type="domain" description="Amidohydrolase-related" evidence="8">
    <location>
        <begin position="63"/>
        <end position="382"/>
    </location>
</feature>
<dbReference type="EMBL" id="VHQI01000002">
    <property type="protein sequence ID" value="TPW43905.1"/>
    <property type="molecule type" value="Genomic_DNA"/>
</dbReference>
<feature type="binding site" evidence="7">
    <location>
        <position position="242"/>
    </location>
    <ligand>
        <name>Zn(2+)</name>
        <dbReference type="ChEBI" id="CHEBI:29105"/>
    </ligand>
</feature>
<comment type="similarity">
    <text evidence="7">Belongs to the metallo-dependent hydrolases superfamily. HutI family.</text>
</comment>
<feature type="binding site" evidence="7">
    <location>
        <position position="177"/>
    </location>
    <ligand>
        <name>4-imidazolone-5-propanoate</name>
        <dbReference type="ChEBI" id="CHEBI:77893"/>
    </ligand>
</feature>
<keyword evidence="4 7" id="KW-0369">Histidine metabolism</keyword>
<keyword evidence="10" id="KW-1185">Reference proteome</keyword>
<comment type="subcellular location">
    <subcellularLocation>
        <location evidence="7">Cytoplasm</location>
    </subcellularLocation>
</comment>
<dbReference type="GO" id="GO:0050480">
    <property type="term" value="F:imidazolonepropionase activity"/>
    <property type="evidence" value="ECO:0007669"/>
    <property type="project" value="UniProtKB-UniRule"/>
</dbReference>
<comment type="caution">
    <text evidence="9">The sequence shown here is derived from an EMBL/GenBank/DDBJ whole genome shotgun (WGS) entry which is preliminary data.</text>
</comment>
<feature type="binding site" evidence="7">
    <location>
        <position position="72"/>
    </location>
    <ligand>
        <name>Zn(2+)</name>
        <dbReference type="ChEBI" id="CHEBI:29105"/>
    </ligand>
</feature>
<comment type="pathway">
    <text evidence="7">Amino-acid degradation; L-histidine degradation into L-glutamate; N-formimidoyl-L-glutamate from L-histidine: step 3/3.</text>
</comment>
<evidence type="ECO:0000256" key="7">
    <source>
        <dbReference type="HAMAP-Rule" id="MF_00372"/>
    </source>
</evidence>
<dbReference type="AlphaFoldDB" id="A0A506VE48"/>
<dbReference type="SUPFAM" id="SSF51338">
    <property type="entry name" value="Composite domain of metallo-dependent hydrolases"/>
    <property type="match status" value="1"/>
</dbReference>
<feature type="binding site" evidence="7">
    <location>
        <position position="144"/>
    </location>
    <ligand>
        <name>4-imidazolone-5-propanoate</name>
        <dbReference type="ChEBI" id="CHEBI:77893"/>
    </ligand>
</feature>
<feature type="binding site" evidence="7">
    <location>
        <position position="74"/>
    </location>
    <ligand>
        <name>Zn(2+)</name>
        <dbReference type="ChEBI" id="CHEBI:29105"/>
    </ligand>
</feature>
<dbReference type="Proteomes" id="UP000319523">
    <property type="component" value="Unassembled WGS sequence"/>
</dbReference>
<dbReference type="UniPathway" id="UPA00379">
    <property type="reaction ID" value="UER00551"/>
</dbReference>
<dbReference type="InterPro" id="IPR011059">
    <property type="entry name" value="Metal-dep_hydrolase_composite"/>
</dbReference>
<dbReference type="CDD" id="cd01296">
    <property type="entry name" value="Imidazolone-5PH"/>
    <property type="match status" value="1"/>
</dbReference>
<dbReference type="NCBIfam" id="TIGR01224">
    <property type="entry name" value="hutI"/>
    <property type="match status" value="1"/>
</dbReference>
<dbReference type="PANTHER" id="PTHR42752">
    <property type="entry name" value="IMIDAZOLONEPROPIONASE"/>
    <property type="match status" value="1"/>
</dbReference>
<evidence type="ECO:0000256" key="6">
    <source>
        <dbReference type="ARBA" id="ARBA00023004"/>
    </source>
</evidence>
<dbReference type="GO" id="GO:0005506">
    <property type="term" value="F:iron ion binding"/>
    <property type="evidence" value="ECO:0007669"/>
    <property type="project" value="UniProtKB-UniRule"/>
</dbReference>
<keyword evidence="2 7" id="KW-0479">Metal-binding</keyword>
<comment type="function">
    <text evidence="7">Catalyzes the hydrolytic cleavage of the carbon-nitrogen bond in imidazolone-5-propanoate to yield N-formimidoyl-L-glutamate. It is the third step in the universal histidine degradation pathway.</text>
</comment>
<evidence type="ECO:0000256" key="2">
    <source>
        <dbReference type="ARBA" id="ARBA00022723"/>
    </source>
</evidence>
<sequence>MVQLLPTDIIWRNIKIATLDPTRPKPYGMLENHDLVLRDDRILTITPCGEVSGGIVHDGGGRLVTPGLIDCHTHLVFGGNRAAEWEQRLNGASYQEISARGGGINATVKATREASENQLLALAAGRLQRLLREGVTTVEIKSGYGLSLQSEAKMLRVAGQLAERYPVEISRTLLAAHATPAEYRDDRDGYITLICETLLPQLWQEGLFEAVDVFCESVGFSPQQCERVFTAAQQHGIPVKGHVEQLSLLGGAQLVSRYQGLSADHIEYLDEEGVKAMSASGTVAVLLPGAFYFLRESRQPPVTALRQHNVPMAVATDYNPGTSPFASLHLAMNMACVQFGLTPEEAWAGVTRHAAQALGRQNTHGQLKAGFVADFCLWDADRPVEMVYEPGRSPLHARIYRGQLTQENFL</sequence>
<feature type="binding site" evidence="7">
    <location>
        <position position="319"/>
    </location>
    <ligand>
        <name>N-formimidoyl-L-glutamate</name>
        <dbReference type="ChEBI" id="CHEBI:58928"/>
    </ligand>
</feature>
<feature type="binding site" evidence="7">
    <location>
        <position position="245"/>
    </location>
    <ligand>
        <name>4-imidazolone-5-propanoate</name>
        <dbReference type="ChEBI" id="CHEBI:77893"/>
    </ligand>
</feature>
<dbReference type="Gene3D" id="3.20.20.140">
    <property type="entry name" value="Metal-dependent hydrolases"/>
    <property type="match status" value="1"/>
</dbReference>
<dbReference type="GO" id="GO:0005737">
    <property type="term" value="C:cytoplasm"/>
    <property type="evidence" value="ECO:0007669"/>
    <property type="project" value="UniProtKB-SubCell"/>
</dbReference>
<dbReference type="FunFam" id="3.20.20.140:FF:000007">
    <property type="entry name" value="Imidazolonepropionase"/>
    <property type="match status" value="1"/>
</dbReference>
<evidence type="ECO:0000313" key="9">
    <source>
        <dbReference type="EMBL" id="TPW43905.1"/>
    </source>
</evidence>
<dbReference type="InterPro" id="IPR032466">
    <property type="entry name" value="Metal_Hydrolase"/>
</dbReference>
<proteinExistence type="inferred from homology"/>
<dbReference type="SUPFAM" id="SSF51556">
    <property type="entry name" value="Metallo-dependent hydrolases"/>
    <property type="match status" value="1"/>
</dbReference>
<keyword evidence="6 7" id="KW-0408">Iron</keyword>
<feature type="binding site" evidence="7">
    <location>
        <position position="72"/>
    </location>
    <ligand>
        <name>Fe(3+)</name>
        <dbReference type="ChEBI" id="CHEBI:29034"/>
    </ligand>
</feature>
<feature type="binding site" evidence="7">
    <location>
        <position position="322"/>
    </location>
    <ligand>
        <name>4-imidazolone-5-propanoate</name>
        <dbReference type="ChEBI" id="CHEBI:77893"/>
    </ligand>
</feature>
<dbReference type="RefSeq" id="WP_141175094.1">
    <property type="nucleotide sequence ID" value="NZ_JBHUFX010000032.1"/>
</dbReference>
<comment type="cofactor">
    <cofactor evidence="7">
        <name>Zn(2+)</name>
        <dbReference type="ChEBI" id="CHEBI:29105"/>
    </cofactor>
    <cofactor evidence="7">
        <name>Fe(3+)</name>
        <dbReference type="ChEBI" id="CHEBI:29034"/>
    </cofactor>
    <text evidence="7">Binds 1 zinc or iron ion per subunit.</text>
</comment>
<keyword evidence="7" id="KW-0963">Cytoplasm</keyword>
<keyword evidence="5 7" id="KW-0862">Zinc</keyword>
<dbReference type="InterPro" id="IPR005920">
    <property type="entry name" value="HutI"/>
</dbReference>
<keyword evidence="3 7" id="KW-0378">Hydrolase</keyword>
<name>A0A506VE48_9GAMM</name>
<feature type="binding site" evidence="7">
    <location>
        <position position="81"/>
    </location>
    <ligand>
        <name>4-imidazolone-5-propanoate</name>
        <dbReference type="ChEBI" id="CHEBI:77893"/>
    </ligand>
</feature>
<dbReference type="GO" id="GO:0019557">
    <property type="term" value="P:L-histidine catabolic process to glutamate and formate"/>
    <property type="evidence" value="ECO:0007669"/>
    <property type="project" value="UniProtKB-UniPathway"/>
</dbReference>
<accession>A0A506VE48</accession>
<dbReference type="Pfam" id="PF01979">
    <property type="entry name" value="Amidohydro_1"/>
    <property type="match status" value="1"/>
</dbReference>
<evidence type="ECO:0000259" key="8">
    <source>
        <dbReference type="Pfam" id="PF01979"/>
    </source>
</evidence>
<dbReference type="Gene3D" id="2.30.40.10">
    <property type="entry name" value="Urease, subunit C, domain 1"/>
    <property type="match status" value="1"/>
</dbReference>
<organism evidence="9 10">
    <name type="scientific">Mixta tenebrionis</name>
    <dbReference type="NCBI Taxonomy" id="2562439"/>
    <lineage>
        <taxon>Bacteria</taxon>
        <taxon>Pseudomonadati</taxon>
        <taxon>Pseudomonadota</taxon>
        <taxon>Gammaproteobacteria</taxon>
        <taxon>Enterobacterales</taxon>
        <taxon>Erwiniaceae</taxon>
        <taxon>Mixta</taxon>
    </lineage>
</organism>
<evidence type="ECO:0000256" key="3">
    <source>
        <dbReference type="ARBA" id="ARBA00022801"/>
    </source>
</evidence>
<gene>
    <name evidence="7" type="primary">hutI</name>
    <name evidence="9" type="ORF">FKM52_05040</name>
</gene>
<evidence type="ECO:0000256" key="4">
    <source>
        <dbReference type="ARBA" id="ARBA00022808"/>
    </source>
</evidence>
<feature type="binding site" evidence="7">
    <location>
        <position position="321"/>
    </location>
    <ligand>
        <name>N-formimidoyl-L-glutamate</name>
        <dbReference type="ChEBI" id="CHEBI:58928"/>
    </ligand>
</feature>
<protein>
    <recommendedName>
        <fullName evidence="1 7">Imidazolonepropionase</fullName>
        <ecNumber evidence="1 7">3.5.2.7</ecNumber>
    </recommendedName>
    <alternativeName>
        <fullName evidence="7">Imidazolone-5-propionate hydrolase</fullName>
    </alternativeName>
</protein>